<accession>W6US01</accession>
<dbReference type="EMBL" id="APAU02000006">
    <property type="protein sequence ID" value="EUB63436.1"/>
    <property type="molecule type" value="Genomic_DNA"/>
</dbReference>
<name>W6US01_ECHGR</name>
<comment type="caution">
    <text evidence="1">The sequence shown here is derived from an EMBL/GenBank/DDBJ whole genome shotgun (WGS) entry which is preliminary data.</text>
</comment>
<organism evidence="1 2">
    <name type="scientific">Echinococcus granulosus</name>
    <name type="common">Hydatid tapeworm</name>
    <dbReference type="NCBI Taxonomy" id="6210"/>
    <lineage>
        <taxon>Eukaryota</taxon>
        <taxon>Metazoa</taxon>
        <taxon>Spiralia</taxon>
        <taxon>Lophotrochozoa</taxon>
        <taxon>Platyhelminthes</taxon>
        <taxon>Cestoda</taxon>
        <taxon>Eucestoda</taxon>
        <taxon>Cyclophyllidea</taxon>
        <taxon>Taeniidae</taxon>
        <taxon>Echinococcus</taxon>
        <taxon>Echinococcus granulosus group</taxon>
    </lineage>
</organism>
<dbReference type="AlphaFoldDB" id="W6US01"/>
<sequence>MSVAIPAYLACRLNLITVVAAANASRRPIVVLDLGVV</sequence>
<dbReference type="RefSeq" id="XP_024354632.1">
    <property type="nucleotide sequence ID" value="XM_024490767.1"/>
</dbReference>
<protein>
    <submittedName>
        <fullName evidence="1">Uncharacterized protein</fullName>
    </submittedName>
</protein>
<reference evidence="1 2" key="1">
    <citation type="journal article" date="2013" name="Nat. Genet.">
        <title>The genome of the hydatid tapeworm Echinococcus granulosus.</title>
        <authorList>
            <person name="Zheng H."/>
            <person name="Zhang W."/>
            <person name="Zhang L."/>
            <person name="Zhang Z."/>
            <person name="Li J."/>
            <person name="Lu G."/>
            <person name="Zhu Y."/>
            <person name="Wang Y."/>
            <person name="Huang Y."/>
            <person name="Liu J."/>
            <person name="Kang H."/>
            <person name="Chen J."/>
            <person name="Wang L."/>
            <person name="Chen A."/>
            <person name="Yu S."/>
            <person name="Gao Z."/>
            <person name="Jin L."/>
            <person name="Gu W."/>
            <person name="Wang Z."/>
            <person name="Zhao L."/>
            <person name="Shi B."/>
            <person name="Wen H."/>
            <person name="Lin R."/>
            <person name="Jones M.K."/>
            <person name="Brejova B."/>
            <person name="Vinar T."/>
            <person name="Zhao G."/>
            <person name="McManus D.P."/>
            <person name="Chen Z."/>
            <person name="Zhou Y."/>
            <person name="Wang S."/>
        </authorList>
    </citation>
    <scope>NUCLEOTIDE SEQUENCE [LARGE SCALE GENOMIC DNA]</scope>
</reference>
<proteinExistence type="predicted"/>
<dbReference type="CTD" id="36337233"/>
<evidence type="ECO:0000313" key="2">
    <source>
        <dbReference type="Proteomes" id="UP000019149"/>
    </source>
</evidence>
<dbReference type="Proteomes" id="UP000019149">
    <property type="component" value="Unassembled WGS sequence"/>
</dbReference>
<keyword evidence="2" id="KW-1185">Reference proteome</keyword>
<dbReference type="GeneID" id="36337233"/>
<gene>
    <name evidence="1" type="ORF">EGR_01518</name>
</gene>
<dbReference type="KEGG" id="egl:EGR_01518"/>
<evidence type="ECO:0000313" key="1">
    <source>
        <dbReference type="EMBL" id="EUB63436.1"/>
    </source>
</evidence>